<organism evidence="2 3">
    <name type="scientific">Rhizobium aethiopicum</name>
    <dbReference type="NCBI Taxonomy" id="1138170"/>
    <lineage>
        <taxon>Bacteria</taxon>
        <taxon>Pseudomonadati</taxon>
        <taxon>Pseudomonadota</taxon>
        <taxon>Alphaproteobacteria</taxon>
        <taxon>Hyphomicrobiales</taxon>
        <taxon>Rhizobiaceae</taxon>
        <taxon>Rhizobium/Agrobacterium group</taxon>
        <taxon>Rhizobium</taxon>
    </lineage>
</organism>
<dbReference type="RefSeq" id="WP_077989437.1">
    <property type="nucleotide sequence ID" value="NZ_FMAJ01000035.1"/>
</dbReference>
<keyword evidence="1" id="KW-1133">Transmembrane helix</keyword>
<dbReference type="AlphaFoldDB" id="A0A1C3YCG3"/>
<sequence>MKGSYWAPSVNGNGTARSTRIIGIASSHVGDSDGTRTFARHSLVGALADALPDARAFVGLGRQIAIKLMFVLYAVVGVAGAVLYSRIPTRLANRSTTEAAAALGCSDKLMIWDSVLGANQIQR</sequence>
<evidence type="ECO:0000313" key="3">
    <source>
        <dbReference type="Proteomes" id="UP000198723"/>
    </source>
</evidence>
<evidence type="ECO:0000313" key="2">
    <source>
        <dbReference type="EMBL" id="SCB62181.1"/>
    </source>
</evidence>
<evidence type="ECO:0000256" key="1">
    <source>
        <dbReference type="SAM" id="Phobius"/>
    </source>
</evidence>
<dbReference type="EMBL" id="FMAJ01000035">
    <property type="protein sequence ID" value="SCB62181.1"/>
    <property type="molecule type" value="Genomic_DNA"/>
</dbReference>
<reference evidence="2 3" key="1">
    <citation type="submission" date="2016-08" db="EMBL/GenBank/DDBJ databases">
        <authorList>
            <person name="Seilhamer J.J."/>
        </authorList>
    </citation>
    <scope>NUCLEOTIDE SEQUENCE [LARGE SCALE GENOMIC DNA]</scope>
    <source>
        <strain evidence="2 3">HBR26</strain>
    </source>
</reference>
<keyword evidence="1" id="KW-0472">Membrane</keyword>
<protein>
    <submittedName>
        <fullName evidence="2">Uncharacterized protein</fullName>
    </submittedName>
</protein>
<feature type="transmembrane region" description="Helical" evidence="1">
    <location>
        <begin position="64"/>
        <end position="84"/>
    </location>
</feature>
<dbReference type="STRING" id="1138170.GA0061105_13520"/>
<keyword evidence="1" id="KW-0812">Transmembrane</keyword>
<gene>
    <name evidence="2" type="ORF">GA0061105_13520</name>
</gene>
<accession>A0A1C3YCG3</accession>
<dbReference type="Proteomes" id="UP000198723">
    <property type="component" value="Unassembled WGS sequence"/>
</dbReference>
<proteinExistence type="predicted"/>
<name>A0A1C3YCG3_9HYPH</name>